<dbReference type="GO" id="GO:0016491">
    <property type="term" value="F:oxidoreductase activity"/>
    <property type="evidence" value="ECO:0007669"/>
    <property type="project" value="InterPro"/>
</dbReference>
<dbReference type="InterPro" id="IPR002937">
    <property type="entry name" value="Amino_oxidase"/>
</dbReference>
<gene>
    <name evidence="2" type="ORF">DFR34_104147</name>
</gene>
<dbReference type="InterPro" id="IPR017830">
    <property type="entry name" value="SQase_HpnE"/>
</dbReference>
<dbReference type="InterPro" id="IPR050464">
    <property type="entry name" value="Zeta_carotene_desat/Oxidored"/>
</dbReference>
<dbReference type="Proteomes" id="UP000247555">
    <property type="component" value="Unassembled WGS sequence"/>
</dbReference>
<dbReference type="NCBIfam" id="TIGR03467">
    <property type="entry name" value="HpnE"/>
    <property type="match status" value="1"/>
</dbReference>
<protein>
    <submittedName>
        <fullName evidence="2">Squalene-associated FAD-dependent desaturase</fullName>
    </submittedName>
</protein>
<dbReference type="Pfam" id="PF01593">
    <property type="entry name" value="Amino_oxidase"/>
    <property type="match status" value="1"/>
</dbReference>
<evidence type="ECO:0000259" key="1">
    <source>
        <dbReference type="Pfam" id="PF01593"/>
    </source>
</evidence>
<proteinExistence type="predicted"/>
<evidence type="ECO:0000313" key="3">
    <source>
        <dbReference type="Proteomes" id="UP000247555"/>
    </source>
</evidence>
<dbReference type="SUPFAM" id="SSF51905">
    <property type="entry name" value="FAD/NAD(P)-binding domain"/>
    <property type="match status" value="1"/>
</dbReference>
<organism evidence="2 3">
    <name type="scientific">Rivihabitans pingtungensis</name>
    <dbReference type="NCBI Taxonomy" id="1054498"/>
    <lineage>
        <taxon>Bacteria</taxon>
        <taxon>Pseudomonadati</taxon>
        <taxon>Pseudomonadota</taxon>
        <taxon>Betaproteobacteria</taxon>
        <taxon>Neisseriales</taxon>
        <taxon>Aquaspirillaceae</taxon>
        <taxon>Rivihabitans</taxon>
    </lineage>
</organism>
<evidence type="ECO:0000313" key="2">
    <source>
        <dbReference type="EMBL" id="PXX80372.1"/>
    </source>
</evidence>
<dbReference type="PANTHER" id="PTHR42923">
    <property type="entry name" value="PROTOPORPHYRINOGEN OXIDASE"/>
    <property type="match status" value="1"/>
</dbReference>
<dbReference type="PANTHER" id="PTHR42923:SF47">
    <property type="entry name" value="BLR3003 PROTEIN"/>
    <property type="match status" value="1"/>
</dbReference>
<name>A0A318KUZ3_9NEIS</name>
<comment type="caution">
    <text evidence="2">The sequence shown here is derived from an EMBL/GenBank/DDBJ whole genome shotgun (WGS) entry which is preliminary data.</text>
</comment>
<reference evidence="2 3" key="1">
    <citation type="submission" date="2018-05" db="EMBL/GenBank/DDBJ databases">
        <title>Genomic Encyclopedia of Type Strains, Phase IV (KMG-IV): sequencing the most valuable type-strain genomes for metagenomic binning, comparative biology and taxonomic classification.</title>
        <authorList>
            <person name="Goeker M."/>
        </authorList>
    </citation>
    <scope>NUCLEOTIDE SEQUENCE [LARGE SCALE GENOMIC DNA]</scope>
    <source>
        <strain evidence="2 3">DSM 29661</strain>
    </source>
</reference>
<keyword evidence="3" id="KW-1185">Reference proteome</keyword>
<dbReference type="InterPro" id="IPR036188">
    <property type="entry name" value="FAD/NAD-bd_sf"/>
</dbReference>
<feature type="domain" description="Amine oxidase" evidence="1">
    <location>
        <begin position="25"/>
        <end position="434"/>
    </location>
</feature>
<accession>A0A318KUZ3</accession>
<dbReference type="Gene3D" id="3.50.50.60">
    <property type="entry name" value="FAD/NAD(P)-binding domain"/>
    <property type="match status" value="1"/>
</dbReference>
<dbReference type="EMBL" id="QJKI01000004">
    <property type="protein sequence ID" value="PXX80372.1"/>
    <property type="molecule type" value="Genomic_DNA"/>
</dbReference>
<dbReference type="AlphaFoldDB" id="A0A318KUZ3"/>
<sequence length="442" mass="47793">MAGVENLSVRLSTRPRVAVVGGGWAGLAAAVTLADWAEVTVFEAGRVLGGRARRLARAPDGVFDNGQHLLLGAYSECLRLMRRVGAAPEALLWRTPQRLDIAGEHSFAMPPWPAPLNQLAGWLGWRGAPWGERWRWLRALLALRAQGFAAPPEQTVADWLRQQGQSAWLTRTFWEPLTLAALNTPIERAAMACLAAVLRDGMAGPAAHSDMLMPRVDLSALFPEPAAHWLTAQGHAIRVGYRVKSLFPVQDGVEVDGEHFAAAVLATAPQHVTALLDRKREDATDWLAPINKLDYQPIYTVYLRAHRPEALPQPWLGLVDAPWGQWVFDRQRCAGHAGWLALVISGPGPHQAWSAAELLSRAAAGLNQRFAGLGAQAEGQVIAERRATFSCDAGLARAAAQGPWPRLALAGDHVAGPYPATLEGAVRSGAHAAYLLKKVLNC</sequence>